<dbReference type="Pfam" id="PF03070">
    <property type="entry name" value="TENA_THI-4"/>
    <property type="match status" value="1"/>
</dbReference>
<dbReference type="InterPro" id="IPR004305">
    <property type="entry name" value="Thiaminase-2/PQQC"/>
</dbReference>
<dbReference type="EMBL" id="JARJCM010000014">
    <property type="protein sequence ID" value="KAJ7042003.1"/>
    <property type="molecule type" value="Genomic_DNA"/>
</dbReference>
<dbReference type="NCBIfam" id="TIGR00097">
    <property type="entry name" value="HMP-P_kinase"/>
    <property type="match status" value="1"/>
</dbReference>
<dbReference type="InterPro" id="IPR004399">
    <property type="entry name" value="HMP/HMP-P_kinase_dom"/>
</dbReference>
<accession>A0AAD6TCU9</accession>
<reference evidence="3" key="1">
    <citation type="submission" date="2023-03" db="EMBL/GenBank/DDBJ databases">
        <title>Massive genome expansion in bonnet fungi (Mycena s.s.) driven by repeated elements and novel gene families across ecological guilds.</title>
        <authorList>
            <consortium name="Lawrence Berkeley National Laboratory"/>
            <person name="Harder C.B."/>
            <person name="Miyauchi S."/>
            <person name="Viragh M."/>
            <person name="Kuo A."/>
            <person name="Thoen E."/>
            <person name="Andreopoulos B."/>
            <person name="Lu D."/>
            <person name="Skrede I."/>
            <person name="Drula E."/>
            <person name="Henrissat B."/>
            <person name="Morin E."/>
            <person name="Kohler A."/>
            <person name="Barry K."/>
            <person name="LaButti K."/>
            <person name="Morin E."/>
            <person name="Salamov A."/>
            <person name="Lipzen A."/>
            <person name="Mereny Z."/>
            <person name="Hegedus B."/>
            <person name="Baldrian P."/>
            <person name="Stursova M."/>
            <person name="Weitz H."/>
            <person name="Taylor A."/>
            <person name="Grigoriev I.V."/>
            <person name="Nagy L.G."/>
            <person name="Martin F."/>
            <person name="Kauserud H."/>
        </authorList>
    </citation>
    <scope>NUCLEOTIDE SEQUENCE</scope>
    <source>
        <strain evidence="3">CBHHK200</strain>
    </source>
</reference>
<evidence type="ECO:0000259" key="2">
    <source>
        <dbReference type="Pfam" id="PF08543"/>
    </source>
</evidence>
<sequence length="543" mass="58231">MAGQRRTLLTIAGSDSGGGAGIQADLRTFAALGNYGTSALTALTAQNTTGVQAVYGVPPEFIEQQIHSVLDDLDVHAIKTGMLFDAENTKATVRALKTHYSARAMPPLVCDPVCVSTSGHTLLAPEALQVMMNELFPLTTLVTPNKSEAELLLSRTITSLEDMLDAGRALLAHAPRAVLLKGGHLTATLPDLDRLPPEVRVVRDGLYGENMEILATNAPQSENIVVDVLCEANGSTTVLARPRIESTSTHGTGCTLSAVLACALAGGATVLEAALSATAYTHLGIQTAVKLGAGHGPLNHLHSVAQMSIPPPTPGNPYPLTRLLISGNAPLWKEYVEHDFVQQLGSGVLPRASFVHFIKQDYHYLKYYARACGLLAAKSDSFPQIASATQTITDVLREIATHRTFCAEFGVSAEELERTEESAATTAYGCYLIDIGLQGDTTKLLMALLACLLGYGEVGLWLKNSAPDHGFALEDNPYRRWIDDYSGAVYQTAVRIGIETIEARAVADPPSPARLAEWRAVWDRCTRLEKGFWSMALEVTGEK</sequence>
<dbReference type="PANTHER" id="PTHR20858:SF17">
    <property type="entry name" value="HYDROXYMETHYLPYRIMIDINE_PHOSPHOMETHYLPYRIMIDINE KINASE THI20-RELATED"/>
    <property type="match status" value="1"/>
</dbReference>
<protein>
    <submittedName>
        <fullName evidence="3">Phosphomethylpyrimidine kinase-domain-containing protein</fullName>
    </submittedName>
</protein>
<dbReference type="GO" id="GO:0009228">
    <property type="term" value="P:thiamine biosynthetic process"/>
    <property type="evidence" value="ECO:0007669"/>
    <property type="project" value="InterPro"/>
</dbReference>
<dbReference type="Pfam" id="PF08543">
    <property type="entry name" value="Phos_pyr_kin"/>
    <property type="match status" value="1"/>
</dbReference>
<dbReference type="InterPro" id="IPR016084">
    <property type="entry name" value="Haem_Oase-like_multi-hlx"/>
</dbReference>
<dbReference type="Proteomes" id="UP001218188">
    <property type="component" value="Unassembled WGS sequence"/>
</dbReference>
<evidence type="ECO:0000259" key="1">
    <source>
        <dbReference type="Pfam" id="PF03070"/>
    </source>
</evidence>
<dbReference type="Gene3D" id="1.20.910.10">
    <property type="entry name" value="Heme oxygenase-like"/>
    <property type="match status" value="1"/>
</dbReference>
<evidence type="ECO:0000313" key="4">
    <source>
        <dbReference type="Proteomes" id="UP001218188"/>
    </source>
</evidence>
<dbReference type="PANTHER" id="PTHR20858">
    <property type="entry name" value="PHOSPHOMETHYLPYRIMIDINE KINASE"/>
    <property type="match status" value="1"/>
</dbReference>
<dbReference type="GO" id="GO:0008972">
    <property type="term" value="F:phosphomethylpyrimidine kinase activity"/>
    <property type="evidence" value="ECO:0007669"/>
    <property type="project" value="InterPro"/>
</dbReference>
<feature type="domain" description="Pyridoxamine kinase/Phosphomethylpyrimidine kinase" evidence="2">
    <location>
        <begin position="15"/>
        <end position="299"/>
    </location>
</feature>
<name>A0AAD6TCU9_9AGAR</name>
<dbReference type="InterPro" id="IPR029056">
    <property type="entry name" value="Ribokinase-like"/>
</dbReference>
<keyword evidence="3" id="KW-0418">Kinase</keyword>
<organism evidence="3 4">
    <name type="scientific">Mycena alexandri</name>
    <dbReference type="NCBI Taxonomy" id="1745969"/>
    <lineage>
        <taxon>Eukaryota</taxon>
        <taxon>Fungi</taxon>
        <taxon>Dikarya</taxon>
        <taxon>Basidiomycota</taxon>
        <taxon>Agaricomycotina</taxon>
        <taxon>Agaricomycetes</taxon>
        <taxon>Agaricomycetidae</taxon>
        <taxon>Agaricales</taxon>
        <taxon>Marasmiineae</taxon>
        <taxon>Mycenaceae</taxon>
        <taxon>Mycena</taxon>
    </lineage>
</organism>
<dbReference type="GO" id="GO:0005829">
    <property type="term" value="C:cytosol"/>
    <property type="evidence" value="ECO:0007669"/>
    <property type="project" value="TreeGrafter"/>
</dbReference>
<dbReference type="Gene3D" id="3.40.1190.20">
    <property type="match status" value="1"/>
</dbReference>
<dbReference type="SUPFAM" id="SSF53613">
    <property type="entry name" value="Ribokinase-like"/>
    <property type="match status" value="1"/>
</dbReference>
<dbReference type="AlphaFoldDB" id="A0AAD6TCU9"/>
<dbReference type="InterPro" id="IPR013749">
    <property type="entry name" value="PM/HMP-P_kinase-1"/>
</dbReference>
<keyword evidence="4" id="KW-1185">Reference proteome</keyword>
<proteinExistence type="predicted"/>
<evidence type="ECO:0000313" key="3">
    <source>
        <dbReference type="EMBL" id="KAJ7042003.1"/>
    </source>
</evidence>
<gene>
    <name evidence="3" type="ORF">C8F04DRAFT_1077996</name>
</gene>
<comment type="caution">
    <text evidence="3">The sequence shown here is derived from an EMBL/GenBank/DDBJ whole genome shotgun (WGS) entry which is preliminary data.</text>
</comment>
<dbReference type="SUPFAM" id="SSF48613">
    <property type="entry name" value="Heme oxygenase-like"/>
    <property type="match status" value="1"/>
</dbReference>
<dbReference type="CDD" id="cd19367">
    <property type="entry name" value="TenA_C_ScTHI20-like"/>
    <property type="match status" value="1"/>
</dbReference>
<dbReference type="CDD" id="cd01169">
    <property type="entry name" value="HMPP_kinase"/>
    <property type="match status" value="1"/>
</dbReference>
<dbReference type="GO" id="GO:0008902">
    <property type="term" value="F:hydroxymethylpyrimidine kinase activity"/>
    <property type="evidence" value="ECO:0007669"/>
    <property type="project" value="TreeGrafter"/>
</dbReference>
<feature type="domain" description="Thiaminase-2/PQQC" evidence="1">
    <location>
        <begin position="330"/>
        <end position="538"/>
    </location>
</feature>
<keyword evidence="3" id="KW-0808">Transferase</keyword>